<gene>
    <name evidence="3" type="ORF">SAMN05446037_1004236</name>
</gene>
<evidence type="ECO:0000259" key="2">
    <source>
        <dbReference type="Pfam" id="PF04073"/>
    </source>
</evidence>
<name>A0A239BZH7_9FIRM</name>
<dbReference type="Gene3D" id="3.90.960.10">
    <property type="entry name" value="YbaK/aminoacyl-tRNA synthetase-associated domain"/>
    <property type="match status" value="1"/>
</dbReference>
<dbReference type="PANTHER" id="PTHR31423:SF3">
    <property type="entry name" value="PROLYL-TRNA SYNTHETASE ASSOCIATED DOMAIN-CONTAINING PROTEIN 1-RELATED"/>
    <property type="match status" value="1"/>
</dbReference>
<reference evidence="3 4" key="1">
    <citation type="submission" date="2017-06" db="EMBL/GenBank/DDBJ databases">
        <authorList>
            <person name="Kim H.J."/>
            <person name="Triplett B.A."/>
        </authorList>
    </citation>
    <scope>NUCLEOTIDE SEQUENCE [LARGE SCALE GENOMIC DNA]</scope>
    <source>
        <strain evidence="3 4">SCA</strain>
    </source>
</reference>
<keyword evidence="3" id="KW-0378">Hydrolase</keyword>
<evidence type="ECO:0000313" key="4">
    <source>
        <dbReference type="Proteomes" id="UP000198304"/>
    </source>
</evidence>
<dbReference type="CDD" id="cd04335">
    <property type="entry name" value="PrdX_deacylase"/>
    <property type="match status" value="1"/>
</dbReference>
<evidence type="ECO:0000313" key="3">
    <source>
        <dbReference type="EMBL" id="SNS13465.1"/>
    </source>
</evidence>
<comment type="similarity">
    <text evidence="1">Belongs to the PRORSD1 family.</text>
</comment>
<sequence>MEEKELKVYEFLEKLDISYKRYEHVPVATIADIEEQVKDLEVIHFKNIFLRNSKGDKHYLVLIDSSKKANTKALAKEIGSTRLSFASDDRLAKYLGLEPGAVSPTGLINDKHKEVEVLVDKDLASQEKVTLHPNVNTASITINYKELQRFLEWCGNKIQYIEIP</sequence>
<dbReference type="PANTHER" id="PTHR31423">
    <property type="entry name" value="YBAK DOMAIN-CONTAINING PROTEIN"/>
    <property type="match status" value="1"/>
</dbReference>
<organism evidence="3 4">
    <name type="scientific">Anaerovirgula multivorans</name>
    <dbReference type="NCBI Taxonomy" id="312168"/>
    <lineage>
        <taxon>Bacteria</taxon>
        <taxon>Bacillati</taxon>
        <taxon>Bacillota</taxon>
        <taxon>Clostridia</taxon>
        <taxon>Peptostreptococcales</taxon>
        <taxon>Natronincolaceae</taxon>
        <taxon>Anaerovirgula</taxon>
    </lineage>
</organism>
<dbReference type="OrthoDB" id="9798587at2"/>
<dbReference type="InterPro" id="IPR040285">
    <property type="entry name" value="ProX/PRXD1"/>
</dbReference>
<dbReference type="EMBL" id="FZOJ01000004">
    <property type="protein sequence ID" value="SNS13465.1"/>
    <property type="molecule type" value="Genomic_DNA"/>
</dbReference>
<feature type="domain" description="YbaK/aminoacyl-tRNA synthetase-associated" evidence="2">
    <location>
        <begin position="24"/>
        <end position="150"/>
    </location>
</feature>
<dbReference type="SUPFAM" id="SSF55826">
    <property type="entry name" value="YbaK/ProRS associated domain"/>
    <property type="match status" value="1"/>
</dbReference>
<dbReference type="AlphaFoldDB" id="A0A239BZH7"/>
<dbReference type="Pfam" id="PF04073">
    <property type="entry name" value="tRNA_edit"/>
    <property type="match status" value="1"/>
</dbReference>
<dbReference type="InterPro" id="IPR007214">
    <property type="entry name" value="YbaK/aa-tRNA-synth-assoc-dom"/>
</dbReference>
<dbReference type="Proteomes" id="UP000198304">
    <property type="component" value="Unassembled WGS sequence"/>
</dbReference>
<evidence type="ECO:0000256" key="1">
    <source>
        <dbReference type="ARBA" id="ARBA00010201"/>
    </source>
</evidence>
<dbReference type="GO" id="GO:0002161">
    <property type="term" value="F:aminoacyl-tRNA deacylase activity"/>
    <property type="evidence" value="ECO:0007669"/>
    <property type="project" value="InterPro"/>
</dbReference>
<dbReference type="InterPro" id="IPR036754">
    <property type="entry name" value="YbaK/aa-tRNA-synt-asso_dom_sf"/>
</dbReference>
<protein>
    <submittedName>
        <fullName evidence="3">Ala-tRNA(Pro) hydrolase</fullName>
    </submittedName>
</protein>
<accession>A0A239BZH7</accession>
<keyword evidence="4" id="KW-1185">Reference proteome</keyword>
<dbReference type="RefSeq" id="WP_089282006.1">
    <property type="nucleotide sequence ID" value="NZ_FZOJ01000004.1"/>
</dbReference>
<proteinExistence type="inferred from homology"/>
<dbReference type="FunFam" id="3.90.960.10:FF:000005">
    <property type="entry name" value="Putative prolyl-tRNA synthetase"/>
    <property type="match status" value="1"/>
</dbReference>